<dbReference type="RefSeq" id="WP_097208253.1">
    <property type="nucleotide sequence ID" value="NZ_JACHXB010000005.1"/>
</dbReference>
<accession>A0A285EGW1</accession>
<dbReference type="Gene3D" id="3.30.530.20">
    <property type="match status" value="1"/>
</dbReference>
<dbReference type="EMBL" id="OBDO01000010">
    <property type="protein sequence ID" value="SNX98315.1"/>
    <property type="molecule type" value="Genomic_DNA"/>
</dbReference>
<dbReference type="SUPFAM" id="SSF55961">
    <property type="entry name" value="Bet v1-like"/>
    <property type="match status" value="1"/>
</dbReference>
<keyword evidence="2" id="KW-1185">Reference proteome</keyword>
<dbReference type="InterPro" id="IPR023393">
    <property type="entry name" value="START-like_dom_sf"/>
</dbReference>
<evidence type="ECO:0000313" key="1">
    <source>
        <dbReference type="EMBL" id="SNX98315.1"/>
    </source>
</evidence>
<proteinExistence type="predicted"/>
<sequence length="149" mass="16782">MLFRFTFDTRAAPEQVVGAFTDVSDRRLTVWRRTLDPAKYEVREAGDRWAVVREGSAGTRIWVLLRYEWSEPGTIRWTLIDSDHCRRGRGEVVVAARPDGGSRVDATIDHGAPRGLRGRVILLGQRVVGPVAFPRLWRTALDELATTPA</sequence>
<evidence type="ECO:0008006" key="3">
    <source>
        <dbReference type="Google" id="ProtNLM"/>
    </source>
</evidence>
<evidence type="ECO:0000313" key="2">
    <source>
        <dbReference type="Proteomes" id="UP000219514"/>
    </source>
</evidence>
<reference evidence="1 2" key="1">
    <citation type="submission" date="2017-09" db="EMBL/GenBank/DDBJ databases">
        <authorList>
            <person name="Ehlers B."/>
            <person name="Leendertz F.H."/>
        </authorList>
    </citation>
    <scope>NUCLEOTIDE SEQUENCE [LARGE SCALE GENOMIC DNA]</scope>
    <source>
        <strain evidence="1 2">DSM 46844</strain>
    </source>
</reference>
<gene>
    <name evidence="1" type="ORF">SAMN06893097_11097</name>
</gene>
<dbReference type="Proteomes" id="UP000219514">
    <property type="component" value="Unassembled WGS sequence"/>
</dbReference>
<dbReference type="OrthoDB" id="3290460at2"/>
<organism evidence="1 2">
    <name type="scientific">Geodermatophilus sabuli</name>
    <dbReference type="NCBI Taxonomy" id="1564158"/>
    <lineage>
        <taxon>Bacteria</taxon>
        <taxon>Bacillati</taxon>
        <taxon>Actinomycetota</taxon>
        <taxon>Actinomycetes</taxon>
        <taxon>Geodermatophilales</taxon>
        <taxon>Geodermatophilaceae</taxon>
        <taxon>Geodermatophilus</taxon>
    </lineage>
</organism>
<protein>
    <recommendedName>
        <fullName evidence="3">Polyketide cyclase / dehydrase and lipid transport</fullName>
    </recommendedName>
</protein>
<dbReference type="AlphaFoldDB" id="A0A285EGW1"/>
<name>A0A285EGW1_9ACTN</name>